<accession>A0A916EA81</accession>
<sequence length="66" mass="7560">MLPQFPPPPAIYNSADELYHNAQTFVKFPRLCISEKENSRDPSGFELVEQRVLFAINLDIILVLVN</sequence>
<dbReference type="Proteomes" id="UP000684084">
    <property type="component" value="Unassembled WGS sequence"/>
</dbReference>
<name>A0A916EA81_9GLOM</name>
<organism evidence="1 2">
    <name type="scientific">Rhizophagus irregularis</name>
    <dbReference type="NCBI Taxonomy" id="588596"/>
    <lineage>
        <taxon>Eukaryota</taxon>
        <taxon>Fungi</taxon>
        <taxon>Fungi incertae sedis</taxon>
        <taxon>Mucoromycota</taxon>
        <taxon>Glomeromycotina</taxon>
        <taxon>Glomeromycetes</taxon>
        <taxon>Glomerales</taxon>
        <taxon>Glomeraceae</taxon>
        <taxon>Rhizophagus</taxon>
    </lineage>
</organism>
<dbReference type="OrthoDB" id="2430998at2759"/>
<proteinExistence type="predicted"/>
<evidence type="ECO:0000313" key="1">
    <source>
        <dbReference type="EMBL" id="CAB5374756.1"/>
    </source>
</evidence>
<dbReference type="EMBL" id="CAGKOT010000033">
    <property type="protein sequence ID" value="CAB5374756.1"/>
    <property type="molecule type" value="Genomic_DNA"/>
</dbReference>
<gene>
    <name evidence="1" type="ORF">CHRIB12_LOCUS14598</name>
</gene>
<reference evidence="1" key="1">
    <citation type="submission" date="2020-05" db="EMBL/GenBank/DDBJ databases">
        <authorList>
            <person name="Rincon C."/>
            <person name="Sanders R I."/>
            <person name="Robbins C."/>
            <person name="Chaturvedi A."/>
        </authorList>
    </citation>
    <scope>NUCLEOTIDE SEQUENCE</scope>
    <source>
        <strain evidence="1">CHB12</strain>
    </source>
</reference>
<dbReference type="AlphaFoldDB" id="A0A916EA81"/>
<comment type="caution">
    <text evidence="1">The sequence shown here is derived from an EMBL/GenBank/DDBJ whole genome shotgun (WGS) entry which is preliminary data.</text>
</comment>
<evidence type="ECO:0000313" key="2">
    <source>
        <dbReference type="Proteomes" id="UP000684084"/>
    </source>
</evidence>
<protein>
    <submittedName>
        <fullName evidence="1">Uncharacterized protein</fullName>
    </submittedName>
</protein>